<dbReference type="Gene3D" id="1.10.10.10">
    <property type="entry name" value="Winged helix-like DNA-binding domain superfamily/Winged helix DNA-binding domain"/>
    <property type="match status" value="1"/>
</dbReference>
<dbReference type="GO" id="GO:0000794">
    <property type="term" value="C:condensed nuclear chromosome"/>
    <property type="evidence" value="ECO:0007669"/>
    <property type="project" value="EnsemblFungi"/>
</dbReference>
<dbReference type="InterPro" id="IPR004365">
    <property type="entry name" value="NA-bd_OB_tRNA"/>
</dbReference>
<dbReference type="EMBL" id="LLZZ01000106">
    <property type="protein sequence ID" value="KTB08132.1"/>
    <property type="molecule type" value="Genomic_DNA"/>
</dbReference>
<evidence type="ECO:0000259" key="8">
    <source>
        <dbReference type="Pfam" id="PF08784"/>
    </source>
</evidence>
<dbReference type="InterPro" id="IPR014646">
    <property type="entry name" value="Rfa2/RPA32"/>
</dbReference>
<dbReference type="Pfam" id="PF08784">
    <property type="entry name" value="RPA_C"/>
    <property type="match status" value="1"/>
</dbReference>
<dbReference type="InterPro" id="IPR012340">
    <property type="entry name" value="NA-bd_OB-fold"/>
</dbReference>
<dbReference type="Pfam" id="PF01336">
    <property type="entry name" value="tRNA_anti-codon"/>
    <property type="match status" value="1"/>
</dbReference>
<dbReference type="InterPro" id="IPR036390">
    <property type="entry name" value="WH_DNA-bd_sf"/>
</dbReference>
<dbReference type="OrthoDB" id="25571at2759"/>
<organism evidence="9 10">
    <name type="scientific">Candida glabrata</name>
    <name type="common">Yeast</name>
    <name type="synonym">Torulopsis glabrata</name>
    <dbReference type="NCBI Taxonomy" id="5478"/>
    <lineage>
        <taxon>Eukaryota</taxon>
        <taxon>Fungi</taxon>
        <taxon>Dikarya</taxon>
        <taxon>Ascomycota</taxon>
        <taxon>Saccharomycotina</taxon>
        <taxon>Saccharomycetes</taxon>
        <taxon>Saccharomycetales</taxon>
        <taxon>Saccharomycetaceae</taxon>
        <taxon>Nakaseomyces</taxon>
    </lineage>
</organism>
<evidence type="ECO:0000256" key="3">
    <source>
        <dbReference type="ARBA" id="ARBA00022705"/>
    </source>
</evidence>
<dbReference type="GO" id="GO:0000781">
    <property type="term" value="C:chromosome, telomeric region"/>
    <property type="evidence" value="ECO:0007669"/>
    <property type="project" value="EnsemblFungi"/>
</dbReference>
<dbReference type="PANTHER" id="PTHR13989:SF16">
    <property type="entry name" value="REPLICATION PROTEIN A2"/>
    <property type="match status" value="1"/>
</dbReference>
<name>A0A0W0DXW3_CANGB</name>
<evidence type="ECO:0000256" key="4">
    <source>
        <dbReference type="ARBA" id="ARBA00023125"/>
    </source>
</evidence>
<dbReference type="VEuPathDB" id="FungiDB:GW608_M03905"/>
<dbReference type="VEuPathDB" id="FungiDB:GWK60_M03905"/>
<evidence type="ECO:0000256" key="5">
    <source>
        <dbReference type="ARBA" id="ARBA00023242"/>
    </source>
</evidence>
<dbReference type="GO" id="GO:0000724">
    <property type="term" value="P:double-strand break repair via homologous recombination"/>
    <property type="evidence" value="ECO:0007669"/>
    <property type="project" value="EnsemblFungi"/>
</dbReference>
<dbReference type="PIRSF" id="PIRSF036949">
    <property type="entry name" value="RPA32"/>
    <property type="match status" value="1"/>
</dbReference>
<feature type="region of interest" description="Disordered" evidence="6">
    <location>
        <begin position="11"/>
        <end position="38"/>
    </location>
</feature>
<dbReference type="InterPro" id="IPR014892">
    <property type="entry name" value="RPA_C"/>
</dbReference>
<dbReference type="GO" id="GO:0006289">
    <property type="term" value="P:nucleotide-excision repair"/>
    <property type="evidence" value="ECO:0007669"/>
    <property type="project" value="EnsemblFungi"/>
</dbReference>
<accession>A0A0W0DXW3</accession>
<dbReference type="GO" id="GO:0007131">
    <property type="term" value="P:reciprocal meiotic recombination"/>
    <property type="evidence" value="ECO:0007669"/>
    <property type="project" value="EnsemblFungi"/>
</dbReference>
<evidence type="ECO:0000259" key="7">
    <source>
        <dbReference type="Pfam" id="PF01336"/>
    </source>
</evidence>
<dbReference type="AlphaFoldDB" id="A0A0W0DXW3"/>
<feature type="compositionally biased region" description="Polar residues" evidence="6">
    <location>
        <begin position="23"/>
        <end position="38"/>
    </location>
</feature>
<dbReference type="VEuPathDB" id="FungiDB:GVI51_M03905"/>
<dbReference type="GO" id="GO:0007004">
    <property type="term" value="P:telomere maintenance via telomerase"/>
    <property type="evidence" value="ECO:0007669"/>
    <property type="project" value="EnsemblFungi"/>
</dbReference>
<dbReference type="GO" id="GO:0030491">
    <property type="term" value="P:heteroduplex formation"/>
    <property type="evidence" value="ECO:0007669"/>
    <property type="project" value="EnsemblFungi"/>
</dbReference>
<keyword evidence="4" id="KW-0238">DNA-binding</keyword>
<gene>
    <name evidence="9" type="ORF">AO440_004028</name>
</gene>
<dbReference type="VEuPathDB" id="FungiDB:B1J91_M03993g"/>
<dbReference type="GO" id="GO:0003697">
    <property type="term" value="F:single-stranded DNA binding"/>
    <property type="evidence" value="ECO:0007669"/>
    <property type="project" value="EnsemblFungi"/>
</dbReference>
<dbReference type="GO" id="GO:0045184">
    <property type="term" value="P:establishment of protein localization"/>
    <property type="evidence" value="ECO:0007669"/>
    <property type="project" value="EnsemblFungi"/>
</dbReference>
<dbReference type="GO" id="GO:0000722">
    <property type="term" value="P:telomere maintenance via recombination"/>
    <property type="evidence" value="ECO:0007669"/>
    <property type="project" value="EnsemblFungi"/>
</dbReference>
<evidence type="ECO:0000256" key="1">
    <source>
        <dbReference type="ARBA" id="ARBA00004123"/>
    </source>
</evidence>
<reference evidence="9 10" key="1">
    <citation type="submission" date="2015-10" db="EMBL/GenBank/DDBJ databases">
        <title>Draft genomes sequences of Candida glabrata isolates 1A, 1B, 2A, 2B, 3A and 3B.</title>
        <authorList>
            <person name="Haavelsrud O.E."/>
            <person name="Gaustad P."/>
        </authorList>
    </citation>
    <scope>NUCLEOTIDE SEQUENCE [LARGE SCALE GENOMIC DNA]</scope>
    <source>
        <strain evidence="9">910700640</strain>
    </source>
</reference>
<comment type="similarity">
    <text evidence="2">Belongs to the replication factor A protein 2 family.</text>
</comment>
<protein>
    <submittedName>
        <fullName evidence="9">Replication factor A protein 2</fullName>
    </submittedName>
</protein>
<dbReference type="Gene3D" id="2.40.50.140">
    <property type="entry name" value="Nucleic acid-binding proteins"/>
    <property type="match status" value="1"/>
</dbReference>
<keyword evidence="5" id="KW-0539">Nucleus</keyword>
<dbReference type="PANTHER" id="PTHR13989">
    <property type="entry name" value="REPLICATION PROTEIN A-RELATED"/>
    <property type="match status" value="1"/>
</dbReference>
<dbReference type="GO" id="GO:0035861">
    <property type="term" value="C:site of double-strand break"/>
    <property type="evidence" value="ECO:0007669"/>
    <property type="project" value="TreeGrafter"/>
</dbReference>
<dbReference type="GO" id="GO:0006260">
    <property type="term" value="P:DNA replication"/>
    <property type="evidence" value="ECO:0007669"/>
    <property type="project" value="UniProtKB-KW"/>
</dbReference>
<feature type="domain" description="Replication protein A C-terminal" evidence="8">
    <location>
        <begin position="183"/>
        <end position="273"/>
    </location>
</feature>
<dbReference type="GO" id="GO:0016567">
    <property type="term" value="P:protein ubiquitination"/>
    <property type="evidence" value="ECO:0007669"/>
    <property type="project" value="EnsemblFungi"/>
</dbReference>
<comment type="caution">
    <text evidence="9">The sequence shown here is derived from an EMBL/GenBank/DDBJ whole genome shotgun (WGS) entry which is preliminary data.</text>
</comment>
<evidence type="ECO:0000313" key="9">
    <source>
        <dbReference type="EMBL" id="KTB08132.1"/>
    </source>
</evidence>
<comment type="subcellular location">
    <subcellularLocation>
        <location evidence="1">Nucleus</location>
    </subcellularLocation>
</comment>
<dbReference type="InterPro" id="IPR040260">
    <property type="entry name" value="RFA2-like"/>
</dbReference>
<dbReference type="GO" id="GO:0006265">
    <property type="term" value="P:DNA topological change"/>
    <property type="evidence" value="ECO:0007669"/>
    <property type="project" value="EnsemblFungi"/>
</dbReference>
<evidence type="ECO:0000256" key="6">
    <source>
        <dbReference type="SAM" id="MobiDB-lite"/>
    </source>
</evidence>
<dbReference type="CDD" id="cd04478">
    <property type="entry name" value="RPA2_DBD_D"/>
    <property type="match status" value="1"/>
</dbReference>
<evidence type="ECO:0000313" key="10">
    <source>
        <dbReference type="Proteomes" id="UP000054886"/>
    </source>
</evidence>
<dbReference type="InterPro" id="IPR036388">
    <property type="entry name" value="WH-like_DNA-bd_sf"/>
</dbReference>
<sequence length="279" mass="30302">MATYQPYNEFSSVTGGGFENSDSRPNTMDSGTGSNTNTLTPVTIKQILDSQQAIQDGPFITHNQELHHVCFVGVVRNITDHTSNIYLTLEDGTGQIEVRKWSDDSSDVAQGTDGDDGFGDMKGGESQIAQQYQIGTYVKVFGALKEFGGKKNIQYAVIKNVDSFNDVIAHHLEAIKCHAIANGKMQGSSLASGDNEGAGQSLFVQDDEGAGNKNPLQRILEFCKQQCVGKDANTFAVPIPLISQSLDIDETTVRNCCTTLTEQGFIYPTLDDNHFFAVD</sequence>
<dbReference type="GO" id="GO:0005662">
    <property type="term" value="C:DNA replication factor A complex"/>
    <property type="evidence" value="ECO:0007669"/>
    <property type="project" value="EnsemblFungi"/>
</dbReference>
<dbReference type="GO" id="GO:0043565">
    <property type="term" value="F:sequence-specific DNA binding"/>
    <property type="evidence" value="ECO:0007669"/>
    <property type="project" value="EnsemblFungi"/>
</dbReference>
<dbReference type="VEuPathDB" id="FungiDB:CAGL0M03993g"/>
<feature type="domain" description="OB" evidence="7">
    <location>
        <begin position="69"/>
        <end position="153"/>
    </location>
</feature>
<evidence type="ECO:0000256" key="2">
    <source>
        <dbReference type="ARBA" id="ARBA00007815"/>
    </source>
</evidence>
<proteinExistence type="inferred from homology"/>
<dbReference type="GO" id="GO:0003690">
    <property type="term" value="F:double-stranded DNA binding"/>
    <property type="evidence" value="ECO:0007669"/>
    <property type="project" value="EnsemblFungi"/>
</dbReference>
<dbReference type="SUPFAM" id="SSF50249">
    <property type="entry name" value="Nucleic acid-binding proteins"/>
    <property type="match status" value="1"/>
</dbReference>
<dbReference type="SUPFAM" id="SSF46785">
    <property type="entry name" value="Winged helix' DNA-binding domain"/>
    <property type="match status" value="1"/>
</dbReference>
<dbReference type="Proteomes" id="UP000054886">
    <property type="component" value="Unassembled WGS sequence"/>
</dbReference>
<keyword evidence="3" id="KW-0235">DNA replication</keyword>